<dbReference type="EMBL" id="LKAJ01000001">
    <property type="protein sequence ID" value="KRG22672.1"/>
    <property type="molecule type" value="Genomic_DNA"/>
</dbReference>
<sequence>MTNTSRSGNASSLQYIGMENNELLFAHLTYDNKILNENLFLEKTGTNLDTKILKISKDQTIFLVDGKKIEIISIKDNQIQLKILTS</sequence>
<organism evidence="1">
    <name type="scientific">Candidatus Berkiella aquae</name>
    <dbReference type="NCBI Taxonomy" id="295108"/>
    <lineage>
        <taxon>Bacteria</taxon>
        <taxon>Pseudomonadati</taxon>
        <taxon>Pseudomonadota</taxon>
        <taxon>Gammaproteobacteria</taxon>
        <taxon>Candidatus Berkiellales</taxon>
        <taxon>Candidatus Berkiellaceae</taxon>
        <taxon>Candidatus Berkiella</taxon>
    </lineage>
</organism>
<comment type="caution">
    <text evidence="1">The sequence shown here is derived from an EMBL/GenBank/DDBJ whole genome shotgun (WGS) entry which is preliminary data.</text>
</comment>
<reference evidence="1" key="1">
    <citation type="submission" date="2015-09" db="EMBL/GenBank/DDBJ databases">
        <title>Draft Genome Sequences of Two Novel Amoeba-resistant Intranuclear Bacteria, Candidatus Berkiella cookevillensis and Candidatus Berkiella aquae.</title>
        <authorList>
            <person name="Mehari Y.T."/>
            <person name="Arivett B.A."/>
            <person name="Farone A.L."/>
            <person name="Gunderson J.H."/>
            <person name="Farone M.B."/>
        </authorList>
    </citation>
    <scope>NUCLEOTIDE SEQUENCE [LARGE SCALE GENOMIC DNA]</scope>
    <source>
        <strain evidence="1">HT99</strain>
    </source>
</reference>
<protein>
    <submittedName>
        <fullName evidence="1">Uncharacterized protein</fullName>
    </submittedName>
</protein>
<evidence type="ECO:0000313" key="1">
    <source>
        <dbReference type="EMBL" id="KRG22672.1"/>
    </source>
</evidence>
<gene>
    <name evidence="1" type="ORF">HT99x_00210</name>
</gene>
<dbReference type="AlphaFoldDB" id="A0A0Q9YPN7"/>
<dbReference type="STRING" id="295108.HT99x_00210"/>
<proteinExistence type="predicted"/>
<accession>A0A0Q9YPN7</accession>
<name>A0A0Q9YPN7_9GAMM</name>